<organism evidence="1 2">
    <name type="scientific">Curvularia kusanoi</name>
    <name type="common">Cochliobolus kusanoi</name>
    <dbReference type="NCBI Taxonomy" id="90978"/>
    <lineage>
        <taxon>Eukaryota</taxon>
        <taxon>Fungi</taxon>
        <taxon>Dikarya</taxon>
        <taxon>Ascomycota</taxon>
        <taxon>Pezizomycotina</taxon>
        <taxon>Dothideomycetes</taxon>
        <taxon>Pleosporomycetidae</taxon>
        <taxon>Pleosporales</taxon>
        <taxon>Pleosporineae</taxon>
        <taxon>Pleosporaceae</taxon>
        <taxon>Curvularia</taxon>
    </lineage>
</organism>
<gene>
    <name evidence="1" type="ORF">E8E13_001148</name>
</gene>
<proteinExistence type="predicted"/>
<evidence type="ECO:0000313" key="1">
    <source>
        <dbReference type="EMBL" id="KAF2994249.1"/>
    </source>
</evidence>
<reference evidence="1" key="1">
    <citation type="submission" date="2019-04" db="EMBL/GenBank/DDBJ databases">
        <title>Sequencing of skin fungus with MAO and IRED activity.</title>
        <authorList>
            <person name="Marsaioli A.J."/>
            <person name="Bonatto J.M.C."/>
            <person name="Reis Junior O."/>
        </authorList>
    </citation>
    <scope>NUCLEOTIDE SEQUENCE</scope>
    <source>
        <strain evidence="1">30M1</strain>
    </source>
</reference>
<dbReference type="AlphaFoldDB" id="A0A9P4W5Q7"/>
<name>A0A9P4W5Q7_CURKU</name>
<comment type="caution">
    <text evidence="1">The sequence shown here is derived from an EMBL/GenBank/DDBJ whole genome shotgun (WGS) entry which is preliminary data.</text>
</comment>
<sequence>MEWGRQASSPFSPDADLAAQDAAGMLLRTGAFWFNNGILLPDETPSNWPFHLKDLELWTVREKAKRVGLGPNDAAGYVCNTGEAHEFCIRALRQEIRRSEPTAPVTLLASSAAHPGVRSAAEMLGLRLIQIPCGLLGEVNITALDAALSSITDAVIAAATWRNQLGGFDDIRGISTLLNAHRQRTGLPALLHLDAARCFDDVTTLSLGDRRRLDLPGLSLGTEDAGADKDMVKVATIAAGGVNINGMGSELVVALKPRALGAVCGQFIECVAGRDDTICGSRDALAGASMAIHEARFRVAGLRRVAVRFDARGLDLIIEAKLTSPLPTALFDRWGARRLSNGDALLQVTPWAGSASVCQLLSDLGICRDRIRLDRSLRAMRLSTFEYVLYIRAAILGTIPPFRSSALSLAK</sequence>
<dbReference type="InterPro" id="IPR015421">
    <property type="entry name" value="PyrdxlP-dep_Trfase_major"/>
</dbReference>
<keyword evidence="2" id="KW-1185">Reference proteome</keyword>
<evidence type="ECO:0000313" key="2">
    <source>
        <dbReference type="Proteomes" id="UP000801428"/>
    </source>
</evidence>
<dbReference type="Proteomes" id="UP000801428">
    <property type="component" value="Unassembled WGS sequence"/>
</dbReference>
<dbReference type="Gene3D" id="3.40.640.10">
    <property type="entry name" value="Type I PLP-dependent aspartate aminotransferase-like (Major domain)"/>
    <property type="match status" value="1"/>
</dbReference>
<dbReference type="EMBL" id="SWKU01000042">
    <property type="protein sequence ID" value="KAF2994249.1"/>
    <property type="molecule type" value="Genomic_DNA"/>
</dbReference>
<dbReference type="SUPFAM" id="SSF53383">
    <property type="entry name" value="PLP-dependent transferases"/>
    <property type="match status" value="1"/>
</dbReference>
<dbReference type="OrthoDB" id="2161780at2759"/>
<accession>A0A9P4W5Q7</accession>
<dbReference type="InterPro" id="IPR015424">
    <property type="entry name" value="PyrdxlP-dep_Trfase"/>
</dbReference>
<protein>
    <submittedName>
        <fullName evidence="1">Uncharacterized protein</fullName>
    </submittedName>
</protein>